<keyword evidence="2" id="KW-1185">Reference proteome</keyword>
<dbReference type="KEGG" id="sami:SAMIE_1026670"/>
<accession>A0A494W764</accession>
<proteinExistence type="predicted"/>
<reference evidence="1 2" key="1">
    <citation type="submission" date="2018-05" db="EMBL/GenBank/DDBJ databases">
        <title>Complete Genome Sequence of the Nonylphenol-Degrading Bacterium Sphingobium amiense DSM 16289T.</title>
        <authorList>
            <person name="Ootsuka M."/>
            <person name="Nishizawa T."/>
            <person name="Ohta H."/>
        </authorList>
    </citation>
    <scope>NUCLEOTIDE SEQUENCE [LARGE SCALE GENOMIC DNA]</scope>
    <source>
        <strain evidence="1 2">DSM 16289</strain>
    </source>
</reference>
<sequence>MVVCFTCRLSPDRREDENGRRGGALLMQALHTVQQDDPDLAGVQVQEMACLFACQSHCAVHVRAPGKIGYVLGRFAPGEEDARAILRYAALHADSADGTVPYARWPQGVKGHFIARTPPEGYVCT</sequence>
<protein>
    <submittedName>
        <fullName evidence="1">DUF1636 domain-containing protein</fullName>
    </submittedName>
</protein>
<gene>
    <name evidence="1" type="ORF">SAMIE_1026670</name>
</gene>
<dbReference type="EMBL" id="AP018664">
    <property type="protein sequence ID" value="BBD99166.1"/>
    <property type="molecule type" value="Genomic_DNA"/>
</dbReference>
<organism evidence="1 2">
    <name type="scientific">Sphingobium amiense</name>
    <dbReference type="NCBI Taxonomy" id="135719"/>
    <lineage>
        <taxon>Bacteria</taxon>
        <taxon>Pseudomonadati</taxon>
        <taxon>Pseudomonadota</taxon>
        <taxon>Alphaproteobacteria</taxon>
        <taxon>Sphingomonadales</taxon>
        <taxon>Sphingomonadaceae</taxon>
        <taxon>Sphingobium</taxon>
    </lineage>
</organism>
<name>A0A494W764_9SPHN</name>
<dbReference type="AlphaFoldDB" id="A0A494W764"/>
<dbReference type="InterPro" id="IPR012863">
    <property type="entry name" value="DUF1636"/>
</dbReference>
<dbReference type="Proteomes" id="UP000279959">
    <property type="component" value="Chromosome"/>
</dbReference>
<evidence type="ECO:0000313" key="1">
    <source>
        <dbReference type="EMBL" id="BBD99166.1"/>
    </source>
</evidence>
<evidence type="ECO:0000313" key="2">
    <source>
        <dbReference type="Proteomes" id="UP000279959"/>
    </source>
</evidence>
<dbReference type="Pfam" id="PF07845">
    <property type="entry name" value="DUF1636"/>
    <property type="match status" value="1"/>
</dbReference>